<dbReference type="Gene3D" id="1.10.1220.10">
    <property type="entry name" value="Met repressor-like"/>
    <property type="match status" value="1"/>
</dbReference>
<dbReference type="InterPro" id="IPR013321">
    <property type="entry name" value="Arc_rbn_hlx_hlx"/>
</dbReference>
<dbReference type="EMBL" id="JACICC010000009">
    <property type="protein sequence ID" value="MBB3810897.1"/>
    <property type="molecule type" value="Genomic_DNA"/>
</dbReference>
<gene>
    <name evidence="2" type="ORF">FHS81_003007</name>
</gene>
<sequence>MTGRKKKAQISVYLDPDVMTMLSDYAARREQSLSQIAEAAIASFLSPDDAERREAVIAKRLDQLDRRMTRMERDLGISVETLAVFIRFWLTTTPALPEPAAQAARAKAGERYEAFVTALGRRLAQGPKLRQEISEDIVDSSDGQVASGADAQGE</sequence>
<evidence type="ECO:0000256" key="1">
    <source>
        <dbReference type="SAM" id="MobiDB-lite"/>
    </source>
</evidence>
<reference evidence="2 3" key="1">
    <citation type="submission" date="2020-08" db="EMBL/GenBank/DDBJ databases">
        <title>Genomic Encyclopedia of Type Strains, Phase IV (KMG-IV): sequencing the most valuable type-strain genomes for metagenomic binning, comparative biology and taxonomic classification.</title>
        <authorList>
            <person name="Goeker M."/>
        </authorList>
    </citation>
    <scope>NUCLEOTIDE SEQUENCE [LARGE SCALE GENOMIC DNA]</scope>
    <source>
        <strain evidence="2 3">DSM 28760</strain>
    </source>
</reference>
<dbReference type="RefSeq" id="WP_183754286.1">
    <property type="nucleotide sequence ID" value="NZ_JACICC010000009.1"/>
</dbReference>
<organism evidence="2 3">
    <name type="scientific">Pseudochelatococcus contaminans</name>
    <dbReference type="NCBI Taxonomy" id="1538103"/>
    <lineage>
        <taxon>Bacteria</taxon>
        <taxon>Pseudomonadati</taxon>
        <taxon>Pseudomonadota</taxon>
        <taxon>Alphaproteobacteria</taxon>
        <taxon>Hyphomicrobiales</taxon>
        <taxon>Chelatococcaceae</taxon>
        <taxon>Pseudochelatococcus</taxon>
    </lineage>
</organism>
<protein>
    <submittedName>
        <fullName evidence="2">Putative transcriptional regulator</fullName>
    </submittedName>
</protein>
<dbReference type="GO" id="GO:0006355">
    <property type="term" value="P:regulation of DNA-templated transcription"/>
    <property type="evidence" value="ECO:0007669"/>
    <property type="project" value="InterPro"/>
</dbReference>
<proteinExistence type="predicted"/>
<accession>A0A7W5Z697</accession>
<keyword evidence="3" id="KW-1185">Reference proteome</keyword>
<dbReference type="AlphaFoldDB" id="A0A7W5Z697"/>
<feature type="region of interest" description="Disordered" evidence="1">
    <location>
        <begin position="134"/>
        <end position="154"/>
    </location>
</feature>
<evidence type="ECO:0000313" key="2">
    <source>
        <dbReference type="EMBL" id="MBB3810897.1"/>
    </source>
</evidence>
<comment type="caution">
    <text evidence="2">The sequence shown here is derived from an EMBL/GenBank/DDBJ whole genome shotgun (WGS) entry which is preliminary data.</text>
</comment>
<name>A0A7W5Z697_9HYPH</name>
<evidence type="ECO:0000313" key="3">
    <source>
        <dbReference type="Proteomes" id="UP000537592"/>
    </source>
</evidence>
<dbReference type="Proteomes" id="UP000537592">
    <property type="component" value="Unassembled WGS sequence"/>
</dbReference>